<protein>
    <submittedName>
        <fullName evidence="2">Uncharacterized protein</fullName>
    </submittedName>
</protein>
<gene>
    <name evidence="2" type="ORF">NDU88_002866</name>
</gene>
<evidence type="ECO:0000256" key="1">
    <source>
        <dbReference type="SAM" id="MobiDB-lite"/>
    </source>
</evidence>
<name>A0AAV7VFK8_PLEWA</name>
<keyword evidence="3" id="KW-1185">Reference proteome</keyword>
<proteinExistence type="predicted"/>
<evidence type="ECO:0000313" key="3">
    <source>
        <dbReference type="Proteomes" id="UP001066276"/>
    </source>
</evidence>
<dbReference type="Proteomes" id="UP001066276">
    <property type="component" value="Chromosome 2_1"/>
</dbReference>
<evidence type="ECO:0000313" key="2">
    <source>
        <dbReference type="EMBL" id="KAJ1199028.1"/>
    </source>
</evidence>
<reference evidence="2" key="1">
    <citation type="journal article" date="2022" name="bioRxiv">
        <title>Sequencing and chromosome-scale assembly of the giantPleurodeles waltlgenome.</title>
        <authorList>
            <person name="Brown T."/>
            <person name="Elewa A."/>
            <person name="Iarovenko S."/>
            <person name="Subramanian E."/>
            <person name="Araus A.J."/>
            <person name="Petzold A."/>
            <person name="Susuki M."/>
            <person name="Suzuki K.-i.T."/>
            <person name="Hayashi T."/>
            <person name="Toyoda A."/>
            <person name="Oliveira C."/>
            <person name="Osipova E."/>
            <person name="Leigh N.D."/>
            <person name="Simon A."/>
            <person name="Yun M.H."/>
        </authorList>
    </citation>
    <scope>NUCLEOTIDE SEQUENCE</scope>
    <source>
        <strain evidence="2">20211129_DDA</strain>
        <tissue evidence="2">Liver</tissue>
    </source>
</reference>
<comment type="caution">
    <text evidence="2">The sequence shown here is derived from an EMBL/GenBank/DDBJ whole genome shotgun (WGS) entry which is preliminary data.</text>
</comment>
<accession>A0AAV7VFK8</accession>
<sequence length="107" mass="11396">EEEEIEKDEDQGLIPTDVEANPLSTTVGQCTIPSKPASALVSMMPPLTSLRIAHSSHATKLPSPSHSTHTQTRRVASPTYSNSNSVSQAFFPTSEVHASVGEEQVAP</sequence>
<feature type="compositionally biased region" description="Polar residues" evidence="1">
    <location>
        <begin position="56"/>
        <end position="86"/>
    </location>
</feature>
<dbReference type="AlphaFoldDB" id="A0AAV7VFK8"/>
<dbReference type="EMBL" id="JANPWB010000003">
    <property type="protein sequence ID" value="KAJ1199028.1"/>
    <property type="molecule type" value="Genomic_DNA"/>
</dbReference>
<organism evidence="2 3">
    <name type="scientific">Pleurodeles waltl</name>
    <name type="common">Iberian ribbed newt</name>
    <dbReference type="NCBI Taxonomy" id="8319"/>
    <lineage>
        <taxon>Eukaryota</taxon>
        <taxon>Metazoa</taxon>
        <taxon>Chordata</taxon>
        <taxon>Craniata</taxon>
        <taxon>Vertebrata</taxon>
        <taxon>Euteleostomi</taxon>
        <taxon>Amphibia</taxon>
        <taxon>Batrachia</taxon>
        <taxon>Caudata</taxon>
        <taxon>Salamandroidea</taxon>
        <taxon>Salamandridae</taxon>
        <taxon>Pleurodelinae</taxon>
        <taxon>Pleurodeles</taxon>
    </lineage>
</organism>
<feature type="non-terminal residue" evidence="2">
    <location>
        <position position="107"/>
    </location>
</feature>
<feature type="region of interest" description="Disordered" evidence="1">
    <location>
        <begin position="55"/>
        <end position="86"/>
    </location>
</feature>
<feature type="non-terminal residue" evidence="2">
    <location>
        <position position="1"/>
    </location>
</feature>